<reference evidence="2 3" key="1">
    <citation type="journal article" date="2015" name="Genome Biol. Evol.">
        <title>Comparative Genomics of a Bacterivorous Green Alga Reveals Evolutionary Causalities and Consequences of Phago-Mixotrophic Mode of Nutrition.</title>
        <authorList>
            <person name="Burns J.A."/>
            <person name="Paasch A."/>
            <person name="Narechania A."/>
            <person name="Kim E."/>
        </authorList>
    </citation>
    <scope>NUCLEOTIDE SEQUENCE [LARGE SCALE GENOMIC DNA]</scope>
    <source>
        <strain evidence="2 3">PLY_AMNH</strain>
    </source>
</reference>
<proteinExistence type="predicted"/>
<evidence type="ECO:0000256" key="1">
    <source>
        <dbReference type="SAM" id="MobiDB-lite"/>
    </source>
</evidence>
<name>A0AAE0GRV6_9CHLO</name>
<gene>
    <name evidence="2" type="ORF">CYMTET_9159</name>
</gene>
<sequence>MYCGKQGDSPCTDTGFAFSSHLKGTSERTERNSFGTTMRGLTEVTTCSGSDPSEEFLDICDTQLRLLRYTLKEGSDVTVYLRDSESFETGRMDLVRVWPPERNSDETTTRTSPICQPDECSSELHVALTEENTALIVPLSHSGFLVGVVSAEQNRSIENVDRGAFTSQEKDALSAVAKALSAAWALDQRADLLRRLSAHQATVVNHLLSEMNAPVSAMQTIGSLLKGRLRPKELVQRDLVDGMSTQVDRVAALAQQLQDSAYVEMSNINGLANTTAAPVQMRQLPTTDAESPMEQGSSLVDLERLLPALQAPTGDAQLWEVLATLMPAVEGLIHSTNVVVEKHWETSVPRPLSRRTLALEGRILRQILSHMLDTAMQLCSWGGGRISVDVRQEARPRGDLAVIIVRATEVWIDSRRSQSWQTGLTIASYQAENADGSLSVELEHSAKRASASLRSIEVQGSTADGSIAEHVPDEAVSSMSFVMVLELPLTEPPASSTRDDNSSVGSTPPLLPPPKRPIESLEAN</sequence>
<dbReference type="EMBL" id="LGRX02003014">
    <property type="protein sequence ID" value="KAK3283132.1"/>
    <property type="molecule type" value="Genomic_DNA"/>
</dbReference>
<dbReference type="Proteomes" id="UP001190700">
    <property type="component" value="Unassembled WGS sequence"/>
</dbReference>
<dbReference type="InterPro" id="IPR053334">
    <property type="entry name" value="Chloroplast_Sensor_Kinase"/>
</dbReference>
<evidence type="ECO:0008006" key="4">
    <source>
        <dbReference type="Google" id="ProtNLM"/>
    </source>
</evidence>
<comment type="caution">
    <text evidence="2">The sequence shown here is derived from an EMBL/GenBank/DDBJ whole genome shotgun (WGS) entry which is preliminary data.</text>
</comment>
<evidence type="ECO:0000313" key="3">
    <source>
        <dbReference type="Proteomes" id="UP001190700"/>
    </source>
</evidence>
<dbReference type="PANTHER" id="PTHR48206">
    <property type="entry name" value="CHLOROPLAST SENSOR KINASE, CHLOROPLASTIC"/>
    <property type="match status" value="1"/>
</dbReference>
<evidence type="ECO:0000313" key="2">
    <source>
        <dbReference type="EMBL" id="KAK3283132.1"/>
    </source>
</evidence>
<feature type="region of interest" description="Disordered" evidence="1">
    <location>
        <begin position="490"/>
        <end position="524"/>
    </location>
</feature>
<accession>A0AAE0GRV6</accession>
<dbReference type="AlphaFoldDB" id="A0AAE0GRV6"/>
<keyword evidence="3" id="KW-1185">Reference proteome</keyword>
<organism evidence="2 3">
    <name type="scientific">Cymbomonas tetramitiformis</name>
    <dbReference type="NCBI Taxonomy" id="36881"/>
    <lineage>
        <taxon>Eukaryota</taxon>
        <taxon>Viridiplantae</taxon>
        <taxon>Chlorophyta</taxon>
        <taxon>Pyramimonadophyceae</taxon>
        <taxon>Pyramimonadales</taxon>
        <taxon>Pyramimonadaceae</taxon>
        <taxon>Cymbomonas</taxon>
    </lineage>
</organism>
<protein>
    <recommendedName>
        <fullName evidence="4">GAF domain-containing protein</fullName>
    </recommendedName>
</protein>
<dbReference type="PANTHER" id="PTHR48206:SF1">
    <property type="entry name" value="CHLOROPLAST SENSOR KINASE, CHLOROPLASTIC"/>
    <property type="match status" value="1"/>
</dbReference>